<feature type="region of interest" description="Disordered" evidence="1">
    <location>
        <begin position="66"/>
        <end position="91"/>
    </location>
</feature>
<name>A0A9W7L072_9STRA</name>
<proteinExistence type="predicted"/>
<evidence type="ECO:0000256" key="2">
    <source>
        <dbReference type="SAM" id="Phobius"/>
    </source>
</evidence>
<dbReference type="Proteomes" id="UP001165122">
    <property type="component" value="Unassembled WGS sequence"/>
</dbReference>
<keyword evidence="4" id="KW-1185">Reference proteome</keyword>
<organism evidence="3 4">
    <name type="scientific">Triparma laevis f. longispina</name>
    <dbReference type="NCBI Taxonomy" id="1714387"/>
    <lineage>
        <taxon>Eukaryota</taxon>
        <taxon>Sar</taxon>
        <taxon>Stramenopiles</taxon>
        <taxon>Ochrophyta</taxon>
        <taxon>Bolidophyceae</taxon>
        <taxon>Parmales</taxon>
        <taxon>Triparmaceae</taxon>
        <taxon>Triparma</taxon>
    </lineage>
</organism>
<dbReference type="EMBL" id="BRXW01000305">
    <property type="protein sequence ID" value="GMI17779.1"/>
    <property type="molecule type" value="Genomic_DNA"/>
</dbReference>
<evidence type="ECO:0000313" key="4">
    <source>
        <dbReference type="Proteomes" id="UP001165122"/>
    </source>
</evidence>
<feature type="compositionally biased region" description="Basic and acidic residues" evidence="1">
    <location>
        <begin position="66"/>
        <end position="77"/>
    </location>
</feature>
<gene>
    <name evidence="3" type="ORF">TrLO_g3277</name>
</gene>
<accession>A0A9W7L072</accession>
<feature type="transmembrane region" description="Helical" evidence="2">
    <location>
        <begin position="6"/>
        <end position="29"/>
    </location>
</feature>
<protein>
    <submittedName>
        <fullName evidence="3">Uncharacterized protein</fullName>
    </submittedName>
</protein>
<evidence type="ECO:0000256" key="1">
    <source>
        <dbReference type="SAM" id="MobiDB-lite"/>
    </source>
</evidence>
<dbReference type="AlphaFoldDB" id="A0A9W7L072"/>
<sequence>MYSEPLWLLIYACLAVVVAIAAPIVFEAIKRAFKKFKEKTIDQTYDTVSSTLSTVKKNARIADVRDGESAERGRRNTENITGVVKEVRGSP</sequence>
<reference evidence="4" key="1">
    <citation type="journal article" date="2023" name="Commun. Biol.">
        <title>Genome analysis of Parmales, the sister group of diatoms, reveals the evolutionary specialization of diatoms from phago-mixotrophs to photoautotrophs.</title>
        <authorList>
            <person name="Ban H."/>
            <person name="Sato S."/>
            <person name="Yoshikawa S."/>
            <person name="Yamada K."/>
            <person name="Nakamura Y."/>
            <person name="Ichinomiya M."/>
            <person name="Sato N."/>
            <person name="Blanc-Mathieu R."/>
            <person name="Endo H."/>
            <person name="Kuwata A."/>
            <person name="Ogata H."/>
        </authorList>
    </citation>
    <scope>NUCLEOTIDE SEQUENCE [LARGE SCALE GENOMIC DNA]</scope>
    <source>
        <strain evidence="4">NIES 3700</strain>
    </source>
</reference>
<evidence type="ECO:0000313" key="3">
    <source>
        <dbReference type="EMBL" id="GMI17779.1"/>
    </source>
</evidence>
<keyword evidence="2" id="KW-1133">Transmembrane helix</keyword>
<comment type="caution">
    <text evidence="3">The sequence shown here is derived from an EMBL/GenBank/DDBJ whole genome shotgun (WGS) entry which is preliminary data.</text>
</comment>
<keyword evidence="2" id="KW-0472">Membrane</keyword>
<keyword evidence="2" id="KW-0812">Transmembrane</keyword>